<dbReference type="AlphaFoldDB" id="A0AAV5GNM4"/>
<feature type="region of interest" description="Disordered" evidence="1">
    <location>
        <begin position="382"/>
        <end position="470"/>
    </location>
</feature>
<name>A0AAV5GNM4_9BASI</name>
<feature type="compositionally biased region" description="Polar residues" evidence="1">
    <location>
        <begin position="151"/>
        <end position="161"/>
    </location>
</feature>
<feature type="region of interest" description="Disordered" evidence="1">
    <location>
        <begin position="662"/>
        <end position="831"/>
    </location>
</feature>
<proteinExistence type="predicted"/>
<sequence>MPVTSSEIATPKRAPPVAVAPTTSSKKGASLKHLSGEVISYPMVSRVDLAPVSSGQQQSAGVKSATGPAQLKKSRPPPIKVATTNHSSFLTPLKNRFSKSGREKDISPDREATDGDDARSIHSRKSKVDLLIAETSAPPSEVDDTLDITLPSRTSDTSQAPAHSAPLASTGIALGSPFHDPSSSGSCTEVSAMPALRPAHRRGTSDESPQIVQDAFARVAELEGVRARPTTMFSAGTITPGLGNSTRRPSAAMSLAARAERAKSVSSATLAAKLDDAFFAPSVGAPSAPVTPAMSRRPSQAPRVLDTVNSVGISVREGSTGLREVARAAMPASDGLAVSLRSYHRPEDLEASLVCLPCVDEEGRPFTTWEIRLVPRSISAAPAVPPLPTAVTAPPAPKENTARARTPSTSHFHNYRMSAPPLPSAGAVDPSGMFPPNASAPSSGSRRGTQDSLPPRKLSARSEGSSYGGSFSSDVSMFGMGRKHGKLSVSSVATTVPDSIPPFDLETMLAKNQQLDSDGLPFGLTGRQRTNRSSSYAHGSDSSHRSRQFSIDEENIMGRAASFSVGPGVAHQPKSPRHHRFGCYIPPVSQSGGAEFARLAQQAKRASTAAGGEAGIVEGEEEEILQTQSTPSPASRVRKQSIAAGTAEGHDLPRLESAVKGFQASRAGRRKQSVAAPPSLVIPPPPHTTGTGVSPSSGGMQSSTSPARTARADVFGEFRTPTKAQHVAALRSASTPPPTLPLPDLPSDTGASVDSDSSFGAGEPGDLDDSEVDPVELEDVENASIRLATARQAQRMASHWSESEEDDGNESESAAGHTSWSKVPDASPSEE</sequence>
<feature type="region of interest" description="Disordered" evidence="1">
    <location>
        <begin position="50"/>
        <end position="190"/>
    </location>
</feature>
<feature type="region of interest" description="Disordered" evidence="1">
    <location>
        <begin position="519"/>
        <end position="547"/>
    </location>
</feature>
<comment type="caution">
    <text evidence="2">The sequence shown here is derived from an EMBL/GenBank/DDBJ whole genome shotgun (WGS) entry which is preliminary data.</text>
</comment>
<gene>
    <name evidence="2" type="ORF">Rhopal_006995-T1</name>
</gene>
<feature type="compositionally biased region" description="Basic and acidic residues" evidence="1">
    <location>
        <begin position="100"/>
        <end position="120"/>
    </location>
</feature>
<evidence type="ECO:0000313" key="3">
    <source>
        <dbReference type="Proteomes" id="UP001342314"/>
    </source>
</evidence>
<feature type="compositionally biased region" description="Acidic residues" evidence="1">
    <location>
        <begin position="765"/>
        <end position="781"/>
    </location>
</feature>
<evidence type="ECO:0008006" key="4">
    <source>
        <dbReference type="Google" id="ProtNLM"/>
    </source>
</evidence>
<dbReference type="EMBL" id="BQKY01000015">
    <property type="protein sequence ID" value="GJN93936.1"/>
    <property type="molecule type" value="Genomic_DNA"/>
</dbReference>
<evidence type="ECO:0000256" key="1">
    <source>
        <dbReference type="SAM" id="MobiDB-lite"/>
    </source>
</evidence>
<organism evidence="2 3">
    <name type="scientific">Rhodotorula paludigena</name>
    <dbReference type="NCBI Taxonomy" id="86838"/>
    <lineage>
        <taxon>Eukaryota</taxon>
        <taxon>Fungi</taxon>
        <taxon>Dikarya</taxon>
        <taxon>Basidiomycota</taxon>
        <taxon>Pucciniomycotina</taxon>
        <taxon>Microbotryomycetes</taxon>
        <taxon>Sporidiobolales</taxon>
        <taxon>Sporidiobolaceae</taxon>
        <taxon>Rhodotorula</taxon>
    </lineage>
</organism>
<evidence type="ECO:0000313" key="2">
    <source>
        <dbReference type="EMBL" id="GJN93936.1"/>
    </source>
</evidence>
<feature type="compositionally biased region" description="Low complexity" evidence="1">
    <location>
        <begin position="688"/>
        <end position="705"/>
    </location>
</feature>
<feature type="region of interest" description="Disordered" evidence="1">
    <location>
        <begin position="1"/>
        <end position="31"/>
    </location>
</feature>
<dbReference type="Proteomes" id="UP001342314">
    <property type="component" value="Unassembled WGS sequence"/>
</dbReference>
<keyword evidence="3" id="KW-1185">Reference proteome</keyword>
<accession>A0AAV5GNM4</accession>
<feature type="compositionally biased region" description="Polar residues" evidence="1">
    <location>
        <begin position="439"/>
        <end position="452"/>
    </location>
</feature>
<protein>
    <recommendedName>
        <fullName evidence="4">Proteophosphoglycan ppg4</fullName>
    </recommendedName>
</protein>
<reference evidence="2 3" key="1">
    <citation type="submission" date="2021-12" db="EMBL/GenBank/DDBJ databases">
        <title>High titer production of polyol ester of fatty acids by Rhodotorula paludigena BS15 towards product separation-free biomass refinery.</title>
        <authorList>
            <person name="Mano J."/>
            <person name="Ono H."/>
            <person name="Tanaka T."/>
            <person name="Naito K."/>
            <person name="Sushida H."/>
            <person name="Ike M."/>
            <person name="Tokuyasu K."/>
            <person name="Kitaoka M."/>
        </authorList>
    </citation>
    <scope>NUCLEOTIDE SEQUENCE [LARGE SCALE GENOMIC DNA]</scope>
    <source>
        <strain evidence="2 3">BS15</strain>
    </source>
</reference>
<feature type="compositionally biased region" description="Pro residues" evidence="1">
    <location>
        <begin position="735"/>
        <end position="744"/>
    </location>
</feature>